<dbReference type="SUPFAM" id="SSF50129">
    <property type="entry name" value="GroES-like"/>
    <property type="match status" value="1"/>
</dbReference>
<dbReference type="InterPro" id="IPR002364">
    <property type="entry name" value="Quin_OxRdtase/zeta-crystal_CS"/>
</dbReference>
<dbReference type="EMBL" id="KK100576">
    <property type="protein sequence ID" value="KIZ04980.1"/>
    <property type="molecule type" value="Genomic_DNA"/>
</dbReference>
<name>A0A0D2MQR7_9CHLO</name>
<dbReference type="CDD" id="cd05289">
    <property type="entry name" value="MDR_like_2"/>
    <property type="match status" value="1"/>
</dbReference>
<dbReference type="Pfam" id="PF13602">
    <property type="entry name" value="ADH_zinc_N_2"/>
    <property type="match status" value="1"/>
</dbReference>
<dbReference type="PANTHER" id="PTHR11695:SF294">
    <property type="entry name" value="RETICULON-4-INTERACTING PROTEIN 1, MITOCHONDRIAL"/>
    <property type="match status" value="1"/>
</dbReference>
<dbReference type="InterPro" id="IPR013154">
    <property type="entry name" value="ADH-like_N"/>
</dbReference>
<feature type="domain" description="Enoyl reductase (ER)" evidence="2">
    <location>
        <begin position="11"/>
        <end position="308"/>
    </location>
</feature>
<evidence type="ECO:0000259" key="2">
    <source>
        <dbReference type="SMART" id="SM00829"/>
    </source>
</evidence>
<dbReference type="AlphaFoldDB" id="A0A0D2MQR7"/>
<gene>
    <name evidence="3" type="ORF">MNEG_2976</name>
</gene>
<dbReference type="InterPro" id="IPR011032">
    <property type="entry name" value="GroES-like_sf"/>
</dbReference>
<organism evidence="3 4">
    <name type="scientific">Monoraphidium neglectum</name>
    <dbReference type="NCBI Taxonomy" id="145388"/>
    <lineage>
        <taxon>Eukaryota</taxon>
        <taxon>Viridiplantae</taxon>
        <taxon>Chlorophyta</taxon>
        <taxon>core chlorophytes</taxon>
        <taxon>Chlorophyceae</taxon>
        <taxon>CS clade</taxon>
        <taxon>Sphaeropleales</taxon>
        <taxon>Selenastraceae</taxon>
        <taxon>Monoraphidium</taxon>
    </lineage>
</organism>
<dbReference type="RefSeq" id="XP_013903999.1">
    <property type="nucleotide sequence ID" value="XM_014048545.1"/>
</dbReference>
<protein>
    <submittedName>
        <fullName evidence="3">Putative quinone-oxidoreductase, chloroplastic</fullName>
    </submittedName>
</protein>
<dbReference type="GO" id="GO:0008270">
    <property type="term" value="F:zinc ion binding"/>
    <property type="evidence" value="ECO:0007669"/>
    <property type="project" value="InterPro"/>
</dbReference>
<reference evidence="3 4" key="1">
    <citation type="journal article" date="2013" name="BMC Genomics">
        <title>Reconstruction of the lipid metabolism for the microalga Monoraphidium neglectum from its genome sequence reveals characteristics suitable for biofuel production.</title>
        <authorList>
            <person name="Bogen C."/>
            <person name="Al-Dilaimi A."/>
            <person name="Albersmeier A."/>
            <person name="Wichmann J."/>
            <person name="Grundmann M."/>
            <person name="Rupp O."/>
            <person name="Lauersen K.J."/>
            <person name="Blifernez-Klassen O."/>
            <person name="Kalinowski J."/>
            <person name="Goesmann A."/>
            <person name="Mussgnug J.H."/>
            <person name="Kruse O."/>
        </authorList>
    </citation>
    <scope>NUCLEOTIDE SEQUENCE [LARGE SCALE GENOMIC DNA]</scope>
    <source>
        <strain evidence="3 4">SAG 48.87</strain>
    </source>
</reference>
<dbReference type="PANTHER" id="PTHR11695">
    <property type="entry name" value="ALCOHOL DEHYDROGENASE RELATED"/>
    <property type="match status" value="1"/>
</dbReference>
<evidence type="ECO:0000256" key="1">
    <source>
        <dbReference type="ARBA" id="ARBA00023002"/>
    </source>
</evidence>
<keyword evidence="1" id="KW-0560">Oxidoreductase</keyword>
<dbReference type="InterPro" id="IPR020843">
    <property type="entry name" value="ER"/>
</dbReference>
<evidence type="ECO:0000313" key="4">
    <source>
        <dbReference type="Proteomes" id="UP000054498"/>
    </source>
</evidence>
<dbReference type="Gene3D" id="3.90.180.10">
    <property type="entry name" value="Medium-chain alcohol dehydrogenases, catalytic domain"/>
    <property type="match status" value="1"/>
</dbReference>
<dbReference type="SUPFAM" id="SSF51735">
    <property type="entry name" value="NAD(P)-binding Rossmann-fold domains"/>
    <property type="match status" value="1"/>
</dbReference>
<dbReference type="GO" id="GO:0016491">
    <property type="term" value="F:oxidoreductase activity"/>
    <property type="evidence" value="ECO:0007669"/>
    <property type="project" value="UniProtKB-KW"/>
</dbReference>
<dbReference type="OrthoDB" id="48317at2759"/>
<evidence type="ECO:0000313" key="3">
    <source>
        <dbReference type="EMBL" id="KIZ04980.1"/>
    </source>
</evidence>
<proteinExistence type="predicted"/>
<dbReference type="PROSITE" id="PS01162">
    <property type="entry name" value="QOR_ZETA_CRYSTAL"/>
    <property type="match status" value="1"/>
</dbReference>
<dbReference type="Proteomes" id="UP000054498">
    <property type="component" value="Unassembled WGS sequence"/>
</dbReference>
<dbReference type="InterPro" id="IPR036291">
    <property type="entry name" value="NAD(P)-bd_dom_sf"/>
</dbReference>
<accession>A0A0D2MQR7</accession>
<dbReference type="InterPro" id="IPR050700">
    <property type="entry name" value="YIM1/Zinc_Alcohol_DH_Fams"/>
</dbReference>
<dbReference type="Pfam" id="PF08240">
    <property type="entry name" value="ADH_N"/>
    <property type="match status" value="1"/>
</dbReference>
<keyword evidence="4" id="KW-1185">Reference proteome</keyword>
<dbReference type="KEGG" id="mng:MNEG_2976"/>
<dbReference type="SMART" id="SM00829">
    <property type="entry name" value="PKS_ER"/>
    <property type="match status" value="1"/>
</dbReference>
<dbReference type="STRING" id="145388.A0A0D2MQR7"/>
<sequence>MPKAVQIYEIGGTEVLKLEEVDLPKKGASEVLIKTRSIGVNPVDIRILGGDVAGVVEEGDEAGKFKPGDKVFALTPGYYNSTAAGTYAEYVVADPAWLAKVPDNLPLEEAAGLPLAALTGWQALQKANPKAGQRVLVTAASGGVGHIVVQVAKALGLFVVGIAGPKNLDFVKSLGADEVVDYTTQDVADLYSAPDKQFDIAIDCMGTRSQLLQKLLSVTKPTGFFSHIHNAGTDNEVLDAAKAAHAAGKGPAVAATLVQPNGAQLQEIADLVAAGKVKLEVALSLPLEDAAKAHDQVATGHTRGKVVLTV</sequence>
<dbReference type="GeneID" id="25735854"/>
<dbReference type="Gene3D" id="3.40.50.720">
    <property type="entry name" value="NAD(P)-binding Rossmann-like Domain"/>
    <property type="match status" value="1"/>
</dbReference>